<gene>
    <name evidence="2" type="ORF">CFLV_05700</name>
</gene>
<evidence type="ECO:0000313" key="2">
    <source>
        <dbReference type="EMBL" id="APT86730.1"/>
    </source>
</evidence>
<dbReference type="AlphaFoldDB" id="A0A1L7CLK8"/>
<dbReference type="STRING" id="28028.CFLV_05700"/>
<proteinExistence type="predicted"/>
<evidence type="ECO:0000313" key="3">
    <source>
        <dbReference type="Proteomes" id="UP000185479"/>
    </source>
</evidence>
<dbReference type="Proteomes" id="UP000185479">
    <property type="component" value="Chromosome"/>
</dbReference>
<keyword evidence="3" id="KW-1185">Reference proteome</keyword>
<accession>A0A1L7CLK8</accession>
<feature type="region of interest" description="Disordered" evidence="1">
    <location>
        <begin position="92"/>
        <end position="113"/>
    </location>
</feature>
<dbReference type="RefSeq" id="WP_075729725.1">
    <property type="nucleotide sequence ID" value="NZ_CP009246.1"/>
</dbReference>
<name>A0A1L7CLK8_CORFL</name>
<dbReference type="KEGG" id="cfc:CFLV_05700"/>
<evidence type="ECO:0000256" key="1">
    <source>
        <dbReference type="SAM" id="MobiDB-lite"/>
    </source>
</evidence>
<organism evidence="2 3">
    <name type="scientific">Corynebacterium flavescens</name>
    <dbReference type="NCBI Taxonomy" id="28028"/>
    <lineage>
        <taxon>Bacteria</taxon>
        <taxon>Bacillati</taxon>
        <taxon>Actinomycetota</taxon>
        <taxon>Actinomycetes</taxon>
        <taxon>Mycobacteriales</taxon>
        <taxon>Corynebacteriaceae</taxon>
        <taxon>Corynebacterium</taxon>
    </lineage>
</organism>
<reference evidence="2 3" key="1">
    <citation type="submission" date="2014-08" db="EMBL/GenBank/DDBJ databases">
        <title>Complete genome sequence of Corynebacterium flavescens OJ8(T)(=DSM 20296(T)), isolated from cheese.</title>
        <authorList>
            <person name="Ruckert C."/>
            <person name="Albersmeier A."/>
            <person name="Winkler A."/>
            <person name="Kalinowski J."/>
        </authorList>
    </citation>
    <scope>NUCLEOTIDE SEQUENCE [LARGE SCALE GENOMIC DNA]</scope>
    <source>
        <strain evidence="2 3">OJ8</strain>
    </source>
</reference>
<sequence length="113" mass="11423">MALTLYVAHVLSAAWVYGAFVPFDPSETAAQSSASVSASTSASASLQGEGSPSALGWSVVVGSAGATAWKARYRRGPLEAAMHRIVVAQSSLSTPPTGASVPESAEEQVQVSA</sequence>
<dbReference type="GeneID" id="82880210"/>
<dbReference type="EMBL" id="CP009246">
    <property type="protein sequence ID" value="APT86730.1"/>
    <property type="molecule type" value="Genomic_DNA"/>
</dbReference>
<protein>
    <submittedName>
        <fullName evidence="2">Uncharacterized protein</fullName>
    </submittedName>
</protein>